<organism evidence="12 13">
    <name type="scientific">Centaurea solstitialis</name>
    <name type="common">yellow star-thistle</name>
    <dbReference type="NCBI Taxonomy" id="347529"/>
    <lineage>
        <taxon>Eukaryota</taxon>
        <taxon>Viridiplantae</taxon>
        <taxon>Streptophyta</taxon>
        <taxon>Embryophyta</taxon>
        <taxon>Tracheophyta</taxon>
        <taxon>Spermatophyta</taxon>
        <taxon>Magnoliopsida</taxon>
        <taxon>eudicotyledons</taxon>
        <taxon>Gunneridae</taxon>
        <taxon>Pentapetalae</taxon>
        <taxon>asterids</taxon>
        <taxon>campanulids</taxon>
        <taxon>Asterales</taxon>
        <taxon>Asteraceae</taxon>
        <taxon>Carduoideae</taxon>
        <taxon>Cardueae</taxon>
        <taxon>Centaureinae</taxon>
        <taxon>Centaurea</taxon>
    </lineage>
</organism>
<comment type="subcellular location">
    <subcellularLocation>
        <location evidence="1">Membrane</location>
        <topology evidence="1">Multi-pass membrane protein</topology>
    </subcellularLocation>
</comment>
<evidence type="ECO:0000256" key="2">
    <source>
        <dbReference type="ARBA" id="ARBA00010159"/>
    </source>
</evidence>
<dbReference type="EMBL" id="JARYMX010000001">
    <property type="protein sequence ID" value="KAJ9568176.1"/>
    <property type="molecule type" value="Genomic_DNA"/>
</dbReference>
<evidence type="ECO:0000256" key="5">
    <source>
        <dbReference type="ARBA" id="ARBA00022989"/>
    </source>
</evidence>
<evidence type="ECO:0000256" key="6">
    <source>
        <dbReference type="ARBA" id="ARBA00023065"/>
    </source>
</evidence>
<evidence type="ECO:0000256" key="9">
    <source>
        <dbReference type="SAM" id="MobiDB-lite"/>
    </source>
</evidence>
<dbReference type="GO" id="GO:0005886">
    <property type="term" value="C:plasma membrane"/>
    <property type="evidence" value="ECO:0007669"/>
    <property type="project" value="TreeGrafter"/>
</dbReference>
<dbReference type="Proteomes" id="UP001172457">
    <property type="component" value="Chromosome 1"/>
</dbReference>
<evidence type="ECO:0000256" key="3">
    <source>
        <dbReference type="ARBA" id="ARBA00022448"/>
    </source>
</evidence>
<comment type="similarity">
    <text evidence="2">Belongs to the two pore domain potassium channel (TC 1.A.1.7) family.</text>
</comment>
<keyword evidence="8" id="KW-0407">Ion channel</keyword>
<keyword evidence="6" id="KW-0406">Ion transport</keyword>
<evidence type="ECO:0000256" key="4">
    <source>
        <dbReference type="ARBA" id="ARBA00022692"/>
    </source>
</evidence>
<dbReference type="InterPro" id="IPR003280">
    <property type="entry name" value="2pore_dom_K_chnl"/>
</dbReference>
<evidence type="ECO:0000256" key="10">
    <source>
        <dbReference type="SAM" id="Phobius"/>
    </source>
</evidence>
<sequence>MNSDDLWNMAIQFVIYFGSSAVIFYAARYHVSNEKKTNDILDTVYFAFVIMTSVGYGDLSPRSPLAFILASVFSLWGMYVFGLLLHMALDVLDDQQQDILRKNWSHNVASTARELIKKKAKIIGLSLLGIMVVETVILIPIENLDFIHALYCISITITSAGTEKCFSTELGRSLAIFWIIFGALFKNYVLFTFTEVYIDIKQRSIEQRMPTVAPIQPPEPKPPLPKPPLKEEEMLTGFGYGDHFPWIQPVEPKPPPKKPDKKKDDGGRVPILIQELINEGVLEHKDIEAFRAEFNKLGARGTNKLKLREIMAS</sequence>
<keyword evidence="13" id="KW-1185">Reference proteome</keyword>
<protein>
    <recommendedName>
        <fullName evidence="11">Potassium channel domain-containing protein</fullName>
    </recommendedName>
</protein>
<dbReference type="SUPFAM" id="SSF81324">
    <property type="entry name" value="Voltage-gated potassium channels"/>
    <property type="match status" value="2"/>
</dbReference>
<comment type="caution">
    <text evidence="12">The sequence shown here is derived from an EMBL/GenBank/DDBJ whole genome shotgun (WGS) entry which is preliminary data.</text>
</comment>
<keyword evidence="4 10" id="KW-0812">Transmembrane</keyword>
<dbReference type="GO" id="GO:0022841">
    <property type="term" value="F:potassium ion leak channel activity"/>
    <property type="evidence" value="ECO:0007669"/>
    <property type="project" value="TreeGrafter"/>
</dbReference>
<feature type="transmembrane region" description="Helical" evidence="10">
    <location>
        <begin position="39"/>
        <end position="59"/>
    </location>
</feature>
<dbReference type="GO" id="GO:0015271">
    <property type="term" value="F:outward rectifier potassium channel activity"/>
    <property type="evidence" value="ECO:0007669"/>
    <property type="project" value="TreeGrafter"/>
</dbReference>
<feature type="transmembrane region" description="Helical" evidence="10">
    <location>
        <begin position="176"/>
        <end position="198"/>
    </location>
</feature>
<dbReference type="GO" id="GO:0009705">
    <property type="term" value="C:plant-type vacuole membrane"/>
    <property type="evidence" value="ECO:0007669"/>
    <property type="project" value="TreeGrafter"/>
</dbReference>
<dbReference type="GO" id="GO:0030322">
    <property type="term" value="P:stabilization of membrane potential"/>
    <property type="evidence" value="ECO:0007669"/>
    <property type="project" value="TreeGrafter"/>
</dbReference>
<evidence type="ECO:0000259" key="11">
    <source>
        <dbReference type="Pfam" id="PF07885"/>
    </source>
</evidence>
<dbReference type="Gene3D" id="1.10.287.70">
    <property type="match status" value="2"/>
</dbReference>
<accession>A0AA38WVV8</accession>
<gene>
    <name evidence="12" type="ORF">OSB04_004142</name>
</gene>
<dbReference type="InterPro" id="IPR013099">
    <property type="entry name" value="K_chnl_dom"/>
</dbReference>
<evidence type="ECO:0000256" key="7">
    <source>
        <dbReference type="ARBA" id="ARBA00023136"/>
    </source>
</evidence>
<reference evidence="12" key="1">
    <citation type="submission" date="2023-03" db="EMBL/GenBank/DDBJ databases">
        <title>Chromosome-scale reference genome and RAD-based genetic map of yellow starthistle (Centaurea solstitialis) reveal putative structural variation and QTLs associated with invader traits.</title>
        <authorList>
            <person name="Reatini B."/>
            <person name="Cang F.A."/>
            <person name="Jiang Q."/>
            <person name="Mckibben M.T.W."/>
            <person name="Barker M.S."/>
            <person name="Rieseberg L.H."/>
            <person name="Dlugosch K.M."/>
        </authorList>
    </citation>
    <scope>NUCLEOTIDE SEQUENCE</scope>
    <source>
        <strain evidence="12">CAN-66</strain>
        <tissue evidence="12">Leaf</tissue>
    </source>
</reference>
<proteinExistence type="inferred from homology"/>
<dbReference type="Pfam" id="PF07885">
    <property type="entry name" value="Ion_trans_2"/>
    <property type="match status" value="1"/>
</dbReference>
<dbReference type="PANTHER" id="PTHR11003">
    <property type="entry name" value="POTASSIUM CHANNEL, SUBFAMILY K"/>
    <property type="match status" value="1"/>
</dbReference>
<evidence type="ECO:0000313" key="12">
    <source>
        <dbReference type="EMBL" id="KAJ9568176.1"/>
    </source>
</evidence>
<evidence type="ECO:0000256" key="1">
    <source>
        <dbReference type="ARBA" id="ARBA00004141"/>
    </source>
</evidence>
<feature type="domain" description="Potassium channel" evidence="11">
    <location>
        <begin position="20"/>
        <end position="92"/>
    </location>
</feature>
<feature type="region of interest" description="Disordered" evidence="9">
    <location>
        <begin position="247"/>
        <end position="266"/>
    </location>
</feature>
<evidence type="ECO:0000256" key="8">
    <source>
        <dbReference type="ARBA" id="ARBA00023303"/>
    </source>
</evidence>
<keyword evidence="3" id="KW-0813">Transport</keyword>
<keyword evidence="7 10" id="KW-0472">Membrane</keyword>
<feature type="transmembrane region" description="Helical" evidence="10">
    <location>
        <begin position="65"/>
        <end position="92"/>
    </location>
</feature>
<feature type="compositionally biased region" description="Basic and acidic residues" evidence="9">
    <location>
        <begin position="257"/>
        <end position="266"/>
    </location>
</feature>
<name>A0AA38WVV8_9ASTR</name>
<feature type="transmembrane region" description="Helical" evidence="10">
    <location>
        <begin position="122"/>
        <end position="141"/>
    </location>
</feature>
<dbReference type="PRINTS" id="PR01333">
    <property type="entry name" value="2POREKCHANEL"/>
</dbReference>
<feature type="transmembrane region" description="Helical" evidence="10">
    <location>
        <begin position="6"/>
        <end position="27"/>
    </location>
</feature>
<dbReference type="PANTHER" id="PTHR11003:SF291">
    <property type="entry name" value="IP11374P"/>
    <property type="match status" value="1"/>
</dbReference>
<keyword evidence="5 10" id="KW-1133">Transmembrane helix</keyword>
<dbReference type="AlphaFoldDB" id="A0AA38WVV8"/>
<evidence type="ECO:0000313" key="13">
    <source>
        <dbReference type="Proteomes" id="UP001172457"/>
    </source>
</evidence>